<feature type="region of interest" description="Disordered" evidence="1">
    <location>
        <begin position="70"/>
        <end position="113"/>
    </location>
</feature>
<organism evidence="2 3">
    <name type="scientific">Streptomyces stramineus</name>
    <dbReference type="NCBI Taxonomy" id="173861"/>
    <lineage>
        <taxon>Bacteria</taxon>
        <taxon>Bacillati</taxon>
        <taxon>Actinomycetota</taxon>
        <taxon>Actinomycetes</taxon>
        <taxon>Kitasatosporales</taxon>
        <taxon>Streptomycetaceae</taxon>
        <taxon>Streptomyces</taxon>
    </lineage>
</organism>
<dbReference type="EMBL" id="BAAAHB010000059">
    <property type="protein sequence ID" value="GAA0478578.1"/>
    <property type="molecule type" value="Genomic_DNA"/>
</dbReference>
<reference evidence="2 3" key="1">
    <citation type="journal article" date="2019" name="Int. J. Syst. Evol. Microbiol.">
        <title>The Global Catalogue of Microorganisms (GCM) 10K type strain sequencing project: providing services to taxonomists for standard genome sequencing and annotation.</title>
        <authorList>
            <consortium name="The Broad Institute Genomics Platform"/>
            <consortium name="The Broad Institute Genome Sequencing Center for Infectious Disease"/>
            <person name="Wu L."/>
            <person name="Ma J."/>
        </authorList>
    </citation>
    <scope>NUCLEOTIDE SEQUENCE [LARGE SCALE GENOMIC DNA]</scope>
    <source>
        <strain evidence="2 3">JCM 10649</strain>
    </source>
</reference>
<proteinExistence type="predicted"/>
<comment type="caution">
    <text evidence="2">The sequence shown here is derived from an EMBL/GenBank/DDBJ whole genome shotgun (WGS) entry which is preliminary data.</text>
</comment>
<gene>
    <name evidence="2" type="ORF">GCM10009544_45610</name>
</gene>
<keyword evidence="3" id="KW-1185">Reference proteome</keyword>
<sequence>MITWPTPPGGVRDAKGGGAGTSRAGPAGGLVDDTLIEVTVPAPGRLPGGPAGAGTVPYALTVGPVARFLMPAGSPTKGRGPANGRTPPAADGPTGVQATRAPEGGASRDGSGR</sequence>
<evidence type="ECO:0000313" key="2">
    <source>
        <dbReference type="EMBL" id="GAA0478578.1"/>
    </source>
</evidence>
<evidence type="ECO:0000313" key="3">
    <source>
        <dbReference type="Proteomes" id="UP001499895"/>
    </source>
</evidence>
<accession>A0ABN1AKS9</accession>
<evidence type="ECO:0000256" key="1">
    <source>
        <dbReference type="SAM" id="MobiDB-lite"/>
    </source>
</evidence>
<protein>
    <submittedName>
        <fullName evidence="2">Uncharacterized protein</fullName>
    </submittedName>
</protein>
<name>A0ABN1AKS9_9ACTN</name>
<dbReference type="Proteomes" id="UP001499895">
    <property type="component" value="Unassembled WGS sequence"/>
</dbReference>
<feature type="region of interest" description="Disordered" evidence="1">
    <location>
        <begin position="1"/>
        <end position="30"/>
    </location>
</feature>